<dbReference type="InterPro" id="IPR002347">
    <property type="entry name" value="SDR_fam"/>
</dbReference>
<dbReference type="Pfam" id="PF13561">
    <property type="entry name" value="adh_short_C2"/>
    <property type="match status" value="1"/>
</dbReference>
<dbReference type="Proteomes" id="UP000542674">
    <property type="component" value="Unassembled WGS sequence"/>
</dbReference>
<comment type="similarity">
    <text evidence="1">Belongs to the short-chain dehydrogenases/reductases (SDR) family.</text>
</comment>
<dbReference type="SUPFAM" id="SSF51735">
    <property type="entry name" value="NAD(P)-binding Rossmann-fold domains"/>
    <property type="match status" value="1"/>
</dbReference>
<dbReference type="GO" id="GO:0030497">
    <property type="term" value="P:fatty acid elongation"/>
    <property type="evidence" value="ECO:0007669"/>
    <property type="project" value="TreeGrafter"/>
</dbReference>
<dbReference type="Gene3D" id="3.40.50.720">
    <property type="entry name" value="NAD(P)-binding Rossmann-like Domain"/>
    <property type="match status" value="1"/>
</dbReference>
<accession>A0A7W7T2W8</accession>
<dbReference type="AlphaFoldDB" id="A0A7W7T2W8"/>
<dbReference type="PANTHER" id="PTHR42760:SF135">
    <property type="entry name" value="BLL7886 PROTEIN"/>
    <property type="match status" value="1"/>
</dbReference>
<dbReference type="EMBL" id="JACHJS010000001">
    <property type="protein sequence ID" value="MBB4965246.1"/>
    <property type="molecule type" value="Genomic_DNA"/>
</dbReference>
<proteinExistence type="inferred from homology"/>
<evidence type="ECO:0000313" key="3">
    <source>
        <dbReference type="Proteomes" id="UP000542674"/>
    </source>
</evidence>
<dbReference type="InterPro" id="IPR036291">
    <property type="entry name" value="NAD(P)-bd_dom_sf"/>
</dbReference>
<organism evidence="2 3">
    <name type="scientific">Saccharothrix violaceirubra</name>
    <dbReference type="NCBI Taxonomy" id="413306"/>
    <lineage>
        <taxon>Bacteria</taxon>
        <taxon>Bacillati</taxon>
        <taxon>Actinomycetota</taxon>
        <taxon>Actinomycetes</taxon>
        <taxon>Pseudonocardiales</taxon>
        <taxon>Pseudonocardiaceae</taxon>
        <taxon>Saccharothrix</taxon>
    </lineage>
</organism>
<name>A0A7W7T2W8_9PSEU</name>
<reference evidence="2 3" key="1">
    <citation type="submission" date="2020-08" db="EMBL/GenBank/DDBJ databases">
        <title>Sequencing the genomes of 1000 actinobacteria strains.</title>
        <authorList>
            <person name="Klenk H.-P."/>
        </authorList>
    </citation>
    <scope>NUCLEOTIDE SEQUENCE [LARGE SCALE GENOMIC DNA]</scope>
    <source>
        <strain evidence="2 3">DSM 45084</strain>
    </source>
</reference>
<dbReference type="PRINTS" id="PR00081">
    <property type="entry name" value="GDHRDH"/>
</dbReference>
<protein>
    <submittedName>
        <fullName evidence="2">NAD(P)-dependent dehydrogenase (Short-subunit alcohol dehydrogenase family)</fullName>
    </submittedName>
</protein>
<dbReference type="GO" id="GO:0016616">
    <property type="term" value="F:oxidoreductase activity, acting on the CH-OH group of donors, NAD or NADP as acceptor"/>
    <property type="evidence" value="ECO:0007669"/>
    <property type="project" value="TreeGrafter"/>
</dbReference>
<comment type="caution">
    <text evidence="2">The sequence shown here is derived from an EMBL/GenBank/DDBJ whole genome shotgun (WGS) entry which is preliminary data.</text>
</comment>
<evidence type="ECO:0000313" key="2">
    <source>
        <dbReference type="EMBL" id="MBB4965246.1"/>
    </source>
</evidence>
<dbReference type="PANTHER" id="PTHR42760">
    <property type="entry name" value="SHORT-CHAIN DEHYDROGENASES/REDUCTASES FAMILY MEMBER"/>
    <property type="match status" value="1"/>
</dbReference>
<dbReference type="RefSeq" id="WP_184668688.1">
    <property type="nucleotide sequence ID" value="NZ_BAABAI010000013.1"/>
</dbReference>
<gene>
    <name evidence="2" type="ORF">F4559_002605</name>
</gene>
<evidence type="ECO:0000256" key="1">
    <source>
        <dbReference type="ARBA" id="ARBA00006484"/>
    </source>
</evidence>
<sequence length="199" mass="20376">MVMDGKVALVTWAGSGVGAAVAHRLDAAGARVAVLDADSTAVERVGADLWCGMAVRADASDPAQLASGVDAVVDHYGRLDVLVTTAPWTGPCTELSTVDIDDERWHATLGAGLDATFYATRAALRVMRSGVLVAVTAQCTHALHRSVLAGGVDALVQAVAKEAAPLGLRVHAVTTACPPDLAEAAERVHDLVADAPGRP</sequence>
<keyword evidence="3" id="KW-1185">Reference proteome</keyword>